<dbReference type="Pfam" id="PF20151">
    <property type="entry name" value="DUF6533"/>
    <property type="match status" value="1"/>
</dbReference>
<protein>
    <recommendedName>
        <fullName evidence="1">DUF6533 domain-containing protein</fullName>
    </recommendedName>
</protein>
<dbReference type="OrthoDB" id="2755454at2759"/>
<name>A0A1M2V211_TRAPU</name>
<proteinExistence type="predicted"/>
<evidence type="ECO:0000313" key="2">
    <source>
        <dbReference type="EMBL" id="OJT01623.1"/>
    </source>
</evidence>
<evidence type="ECO:0000259" key="1">
    <source>
        <dbReference type="Pfam" id="PF20151"/>
    </source>
</evidence>
<dbReference type="Proteomes" id="UP000184267">
    <property type="component" value="Unassembled WGS sequence"/>
</dbReference>
<comment type="caution">
    <text evidence="2">The sequence shown here is derived from an EMBL/GenBank/DDBJ whole genome shotgun (WGS) entry which is preliminary data.</text>
</comment>
<evidence type="ECO:0000313" key="3">
    <source>
        <dbReference type="Proteomes" id="UP000184267"/>
    </source>
</evidence>
<dbReference type="InterPro" id="IPR045340">
    <property type="entry name" value="DUF6533"/>
</dbReference>
<keyword evidence="3" id="KW-1185">Reference proteome</keyword>
<reference evidence="2 3" key="1">
    <citation type="submission" date="2016-10" db="EMBL/GenBank/DDBJ databases">
        <title>Genome sequence of the basidiomycete white-rot fungus Trametes pubescens.</title>
        <authorList>
            <person name="Makela M.R."/>
            <person name="Granchi Z."/>
            <person name="Peng M."/>
            <person name="De Vries R.P."/>
            <person name="Grigoriev I."/>
            <person name="Riley R."/>
            <person name="Hilden K."/>
        </authorList>
    </citation>
    <scope>NUCLEOTIDE SEQUENCE [LARGE SCALE GENOMIC DNA]</scope>
    <source>
        <strain evidence="2 3">FBCC735</strain>
    </source>
</reference>
<organism evidence="2 3">
    <name type="scientific">Trametes pubescens</name>
    <name type="common">White-rot fungus</name>
    <dbReference type="NCBI Taxonomy" id="154538"/>
    <lineage>
        <taxon>Eukaryota</taxon>
        <taxon>Fungi</taxon>
        <taxon>Dikarya</taxon>
        <taxon>Basidiomycota</taxon>
        <taxon>Agaricomycotina</taxon>
        <taxon>Agaricomycetes</taxon>
        <taxon>Polyporales</taxon>
        <taxon>Polyporaceae</taxon>
        <taxon>Trametes</taxon>
    </lineage>
</organism>
<dbReference type="AlphaFoldDB" id="A0A1M2V211"/>
<sequence>MNSTTTSDQAAAAAEIAAYIAELNFEYVPRLAAILLAYHYITTLDDEATHFWGKAVAQKWRVTLAWMLFFGNRYLPLAVCAATVISQYILEYSQYALWADHSRSTPDIAGSM</sequence>
<dbReference type="EMBL" id="MNAD01001729">
    <property type="protein sequence ID" value="OJT01623.1"/>
    <property type="molecule type" value="Genomic_DNA"/>
</dbReference>
<accession>A0A1M2V211</accession>
<dbReference type="OMA" id="LYCVASA"/>
<feature type="domain" description="DUF6533" evidence="1">
    <location>
        <begin position="32"/>
        <end position="78"/>
    </location>
</feature>
<gene>
    <name evidence="2" type="ORF">TRAPUB_7927</name>
</gene>